<dbReference type="GO" id="GO:0006412">
    <property type="term" value="P:translation"/>
    <property type="evidence" value="ECO:0007669"/>
    <property type="project" value="UniProtKB-UniRule"/>
</dbReference>
<evidence type="ECO:0000256" key="3">
    <source>
        <dbReference type="ARBA" id="ARBA00022730"/>
    </source>
</evidence>
<evidence type="ECO:0000256" key="4">
    <source>
        <dbReference type="ARBA" id="ARBA00022884"/>
    </source>
</evidence>
<dbReference type="Pfam" id="PF01649">
    <property type="entry name" value="Ribosomal_S20p"/>
    <property type="match status" value="1"/>
</dbReference>
<dbReference type="NCBIfam" id="TIGR00029">
    <property type="entry name" value="S20"/>
    <property type="match status" value="1"/>
</dbReference>
<evidence type="ECO:0000256" key="8">
    <source>
        <dbReference type="HAMAP-Rule" id="MF_00500"/>
    </source>
</evidence>
<evidence type="ECO:0000256" key="7">
    <source>
        <dbReference type="ARBA" id="ARBA00035136"/>
    </source>
</evidence>
<dbReference type="InterPro" id="IPR036510">
    <property type="entry name" value="Ribosomal_bS20_sf"/>
</dbReference>
<reference evidence="9" key="1">
    <citation type="submission" date="2017-05" db="EMBL/GenBank/DDBJ databases">
        <authorList>
            <person name="Varghese N."/>
            <person name="Submissions S."/>
        </authorList>
    </citation>
    <scope>NUCLEOTIDE SEQUENCE</scope>
    <source>
        <strain evidence="9">Su22</strain>
    </source>
</reference>
<name>A0AA46AHJ1_9CLOT</name>
<comment type="function">
    <text evidence="1 8">Binds directly to 16S ribosomal RNA.</text>
</comment>
<dbReference type="PANTHER" id="PTHR33398">
    <property type="entry name" value="30S RIBOSOMAL PROTEIN S20"/>
    <property type="match status" value="1"/>
</dbReference>
<comment type="similarity">
    <text evidence="2 8">Belongs to the bacterial ribosomal protein bS20 family.</text>
</comment>
<evidence type="ECO:0000256" key="2">
    <source>
        <dbReference type="ARBA" id="ARBA00007634"/>
    </source>
</evidence>
<keyword evidence="4 8" id="KW-0694">RNA-binding</keyword>
<dbReference type="AlphaFoldDB" id="A0AA46AHJ1"/>
<evidence type="ECO:0000256" key="6">
    <source>
        <dbReference type="ARBA" id="ARBA00023274"/>
    </source>
</evidence>
<sequence>MANIKSAMKRIRVIRKKTARNKMIKSQLKTAIRRFEEALDHNQFDVAKEKLQFVDKKLKQAAAKNIIHTNNASRKLSRLTKKLNRTV</sequence>
<keyword evidence="3 8" id="KW-0699">rRNA-binding</keyword>
<dbReference type="PANTHER" id="PTHR33398:SF1">
    <property type="entry name" value="SMALL RIBOSOMAL SUBUNIT PROTEIN BS20C"/>
    <property type="match status" value="1"/>
</dbReference>
<dbReference type="SUPFAM" id="SSF46992">
    <property type="entry name" value="Ribosomal protein S20"/>
    <property type="match status" value="1"/>
</dbReference>
<keyword evidence="10" id="KW-1185">Reference proteome</keyword>
<proteinExistence type="inferred from homology"/>
<evidence type="ECO:0000256" key="5">
    <source>
        <dbReference type="ARBA" id="ARBA00022980"/>
    </source>
</evidence>
<dbReference type="GO" id="GO:0070181">
    <property type="term" value="F:small ribosomal subunit rRNA binding"/>
    <property type="evidence" value="ECO:0007669"/>
    <property type="project" value="TreeGrafter"/>
</dbReference>
<dbReference type="Gene3D" id="1.20.58.110">
    <property type="entry name" value="Ribosomal protein S20"/>
    <property type="match status" value="1"/>
</dbReference>
<protein>
    <recommendedName>
        <fullName evidence="7 8">Small ribosomal subunit protein bS20</fullName>
    </recommendedName>
</protein>
<dbReference type="InterPro" id="IPR002583">
    <property type="entry name" value="Ribosomal_bS20"/>
</dbReference>
<keyword evidence="5 8" id="KW-0689">Ribosomal protein</keyword>
<evidence type="ECO:0000313" key="10">
    <source>
        <dbReference type="Proteomes" id="UP001158066"/>
    </source>
</evidence>
<dbReference type="GO" id="GO:0005829">
    <property type="term" value="C:cytosol"/>
    <property type="evidence" value="ECO:0007669"/>
    <property type="project" value="TreeGrafter"/>
</dbReference>
<dbReference type="GO" id="GO:0003735">
    <property type="term" value="F:structural constituent of ribosome"/>
    <property type="evidence" value="ECO:0007669"/>
    <property type="project" value="InterPro"/>
</dbReference>
<dbReference type="EMBL" id="FXUF01000001">
    <property type="protein sequence ID" value="SMP39632.1"/>
    <property type="molecule type" value="Genomic_DNA"/>
</dbReference>
<dbReference type="FunFam" id="1.20.58.110:FF:000001">
    <property type="entry name" value="30S ribosomal protein S20"/>
    <property type="match status" value="1"/>
</dbReference>
<keyword evidence="6 8" id="KW-0687">Ribonucleoprotein</keyword>
<evidence type="ECO:0000313" key="9">
    <source>
        <dbReference type="EMBL" id="SMP39632.1"/>
    </source>
</evidence>
<evidence type="ECO:0000256" key="1">
    <source>
        <dbReference type="ARBA" id="ARBA00003134"/>
    </source>
</evidence>
<dbReference type="Proteomes" id="UP001158066">
    <property type="component" value="Unassembled WGS sequence"/>
</dbReference>
<dbReference type="GO" id="GO:0015935">
    <property type="term" value="C:small ribosomal subunit"/>
    <property type="evidence" value="ECO:0007669"/>
    <property type="project" value="TreeGrafter"/>
</dbReference>
<dbReference type="HAMAP" id="MF_00500">
    <property type="entry name" value="Ribosomal_bS20"/>
    <property type="match status" value="1"/>
</dbReference>
<organism evidence="9 10">
    <name type="scientific">Anoxynatronum buryatiense</name>
    <dbReference type="NCBI Taxonomy" id="489973"/>
    <lineage>
        <taxon>Bacteria</taxon>
        <taxon>Bacillati</taxon>
        <taxon>Bacillota</taxon>
        <taxon>Clostridia</taxon>
        <taxon>Eubacteriales</taxon>
        <taxon>Clostridiaceae</taxon>
        <taxon>Anoxynatronum</taxon>
    </lineage>
</organism>
<accession>A0AA46AHJ1</accession>
<gene>
    <name evidence="8" type="primary">rpsT</name>
    <name evidence="9" type="ORF">SAMN06296020_101248</name>
</gene>
<dbReference type="RefSeq" id="WP_283407607.1">
    <property type="nucleotide sequence ID" value="NZ_FXUF01000001.1"/>
</dbReference>
<comment type="caution">
    <text evidence="9">The sequence shown here is derived from an EMBL/GenBank/DDBJ whole genome shotgun (WGS) entry which is preliminary data.</text>
</comment>